<dbReference type="InterPro" id="IPR005817">
    <property type="entry name" value="Wnt"/>
</dbReference>
<reference evidence="12" key="1">
    <citation type="submission" date="2025-08" db="UniProtKB">
        <authorList>
            <consortium name="RefSeq"/>
        </authorList>
    </citation>
    <scope>IDENTIFICATION</scope>
    <source>
        <tissue evidence="12">Sperm</tissue>
    </source>
</reference>
<comment type="subcellular location">
    <subcellularLocation>
        <location evidence="1 10">Secreted</location>
        <location evidence="1 10">Extracellular space</location>
        <location evidence="1 10">Extracellular matrix</location>
    </subcellularLocation>
</comment>
<dbReference type="GO" id="GO:0060070">
    <property type="term" value="P:canonical Wnt signaling pathway"/>
    <property type="evidence" value="ECO:0007669"/>
    <property type="project" value="TreeGrafter"/>
</dbReference>
<sequence>TAGFTWSGCSDNVVLGVALSRSFVDATERSRGSSARSLMNLHNNEAGRKAVVSHVRVECRCHGLSGSCEVRTCWRSLSPLRVVAASLRDAYDGAVEVRVGRVGTRHHLLARHAHFKPHTDEQLVYVDASPDFCSGTVGRRCEWPGGARAGPGACPSLCCGRGHEARALVTDERCLCKFRWCCAVRCRQCRRTEHVYTCR</sequence>
<dbReference type="KEGG" id="pmrn:116936969"/>
<dbReference type="RefSeq" id="XP_032799993.1">
    <property type="nucleotide sequence ID" value="XM_032944102.1"/>
</dbReference>
<dbReference type="GO" id="GO:0045165">
    <property type="term" value="P:cell fate commitment"/>
    <property type="evidence" value="ECO:0007669"/>
    <property type="project" value="TreeGrafter"/>
</dbReference>
<comment type="similarity">
    <text evidence="2 10">Belongs to the Wnt family.</text>
</comment>
<gene>
    <name evidence="12" type="primary">LOC116936969</name>
</gene>
<keyword evidence="7" id="KW-1015">Disulfide bond</keyword>
<feature type="non-terminal residue" evidence="12">
    <location>
        <position position="1"/>
    </location>
</feature>
<evidence type="ECO:0000256" key="10">
    <source>
        <dbReference type="RuleBase" id="RU003500"/>
    </source>
</evidence>
<dbReference type="AlphaFoldDB" id="A0AAJ7SIF0"/>
<accession>A0AAJ7SIF0</accession>
<evidence type="ECO:0000256" key="8">
    <source>
        <dbReference type="ARBA" id="ARBA00023180"/>
    </source>
</evidence>
<comment type="function">
    <text evidence="10">Ligand for members of the frizzled family of seven transmembrane receptors.</text>
</comment>
<evidence type="ECO:0000313" key="12">
    <source>
        <dbReference type="RefSeq" id="XP_032799993.1"/>
    </source>
</evidence>
<dbReference type="PRINTS" id="PR01349">
    <property type="entry name" value="WNTPROTEIN"/>
</dbReference>
<evidence type="ECO:0000256" key="3">
    <source>
        <dbReference type="ARBA" id="ARBA00022473"/>
    </source>
</evidence>
<keyword evidence="8" id="KW-0325">Glycoprotein</keyword>
<evidence type="ECO:0000256" key="9">
    <source>
        <dbReference type="ARBA" id="ARBA00023288"/>
    </source>
</evidence>
<evidence type="ECO:0000256" key="7">
    <source>
        <dbReference type="ARBA" id="ARBA00023157"/>
    </source>
</evidence>
<evidence type="ECO:0000256" key="2">
    <source>
        <dbReference type="ARBA" id="ARBA00005683"/>
    </source>
</evidence>
<dbReference type="InterPro" id="IPR043158">
    <property type="entry name" value="Wnt_C"/>
</dbReference>
<keyword evidence="11" id="KW-1185">Reference proteome</keyword>
<dbReference type="GO" id="GO:0005125">
    <property type="term" value="F:cytokine activity"/>
    <property type="evidence" value="ECO:0007669"/>
    <property type="project" value="TreeGrafter"/>
</dbReference>
<keyword evidence="5" id="KW-0272">Extracellular matrix</keyword>
<dbReference type="Pfam" id="PF00110">
    <property type="entry name" value="wnt"/>
    <property type="match status" value="1"/>
</dbReference>
<keyword evidence="3 10" id="KW-0217">Developmental protein</keyword>
<evidence type="ECO:0000256" key="4">
    <source>
        <dbReference type="ARBA" id="ARBA00022525"/>
    </source>
</evidence>
<dbReference type="PANTHER" id="PTHR12027:SF101">
    <property type="entry name" value="PROTEIN WNT-4"/>
    <property type="match status" value="1"/>
</dbReference>
<keyword evidence="6 10" id="KW-0879">Wnt signaling pathway</keyword>
<dbReference type="PANTHER" id="PTHR12027">
    <property type="entry name" value="WNT RELATED"/>
    <property type="match status" value="1"/>
</dbReference>
<dbReference type="Gene3D" id="3.30.2460.20">
    <property type="match status" value="1"/>
</dbReference>
<name>A0AAJ7SIF0_PETMA</name>
<evidence type="ECO:0000256" key="6">
    <source>
        <dbReference type="ARBA" id="ARBA00022687"/>
    </source>
</evidence>
<evidence type="ECO:0000256" key="5">
    <source>
        <dbReference type="ARBA" id="ARBA00022530"/>
    </source>
</evidence>
<dbReference type="InterPro" id="IPR018161">
    <property type="entry name" value="Wnt_CS"/>
</dbReference>
<dbReference type="GO" id="GO:0030182">
    <property type="term" value="P:neuron differentiation"/>
    <property type="evidence" value="ECO:0007669"/>
    <property type="project" value="TreeGrafter"/>
</dbReference>
<keyword evidence="9" id="KW-0449">Lipoprotein</keyword>
<keyword evidence="4" id="KW-0964">Secreted</keyword>
<protein>
    <recommendedName>
        <fullName evidence="10">Protein Wnt</fullName>
    </recommendedName>
</protein>
<proteinExistence type="inferred from homology"/>
<evidence type="ECO:0000256" key="1">
    <source>
        <dbReference type="ARBA" id="ARBA00004498"/>
    </source>
</evidence>
<dbReference type="GO" id="GO:0005109">
    <property type="term" value="F:frizzled binding"/>
    <property type="evidence" value="ECO:0007669"/>
    <property type="project" value="TreeGrafter"/>
</dbReference>
<dbReference type="Proteomes" id="UP001318040">
    <property type="component" value="Unplaced"/>
</dbReference>
<dbReference type="PROSITE" id="PS00246">
    <property type="entry name" value="WNT1"/>
    <property type="match status" value="1"/>
</dbReference>
<dbReference type="SMART" id="SM00097">
    <property type="entry name" value="WNT1"/>
    <property type="match status" value="1"/>
</dbReference>
<evidence type="ECO:0000313" key="11">
    <source>
        <dbReference type="Proteomes" id="UP001318040"/>
    </source>
</evidence>
<organism evidence="11 12">
    <name type="scientific">Petromyzon marinus</name>
    <name type="common">Sea lamprey</name>
    <dbReference type="NCBI Taxonomy" id="7757"/>
    <lineage>
        <taxon>Eukaryota</taxon>
        <taxon>Metazoa</taxon>
        <taxon>Chordata</taxon>
        <taxon>Craniata</taxon>
        <taxon>Vertebrata</taxon>
        <taxon>Cyclostomata</taxon>
        <taxon>Hyperoartia</taxon>
        <taxon>Petromyzontiformes</taxon>
        <taxon>Petromyzontidae</taxon>
        <taxon>Petromyzon</taxon>
    </lineage>
</organism>
<dbReference type="GO" id="GO:0005615">
    <property type="term" value="C:extracellular space"/>
    <property type="evidence" value="ECO:0007669"/>
    <property type="project" value="TreeGrafter"/>
</dbReference>